<feature type="non-terminal residue" evidence="10">
    <location>
        <position position="1"/>
    </location>
</feature>
<dbReference type="InterPro" id="IPR045092">
    <property type="entry name" value="Rrp6-like"/>
</dbReference>
<dbReference type="InterPro" id="IPR002121">
    <property type="entry name" value="HRDC_dom"/>
</dbReference>
<dbReference type="InterPro" id="IPR012337">
    <property type="entry name" value="RNaseH-like_sf"/>
</dbReference>
<dbReference type="SMART" id="SM00341">
    <property type="entry name" value="HRDC"/>
    <property type="match status" value="1"/>
</dbReference>
<evidence type="ECO:0000259" key="9">
    <source>
        <dbReference type="PROSITE" id="PS50967"/>
    </source>
</evidence>
<dbReference type="PANTHER" id="PTHR12124">
    <property type="entry name" value="POLYMYOSITIS/SCLERODERMA AUTOANTIGEN-RELATED"/>
    <property type="match status" value="1"/>
</dbReference>
<keyword evidence="2" id="KW-0698">rRNA processing</keyword>
<keyword evidence="6" id="KW-0269">Exonuclease</keyword>
<dbReference type="GO" id="GO:0071037">
    <property type="term" value="P:nuclear polyadenylation-dependent snRNA catabolic process"/>
    <property type="evidence" value="ECO:0007669"/>
    <property type="project" value="TreeGrafter"/>
</dbReference>
<dbReference type="InterPro" id="IPR049559">
    <property type="entry name" value="Rrp6p-like_exo"/>
</dbReference>
<dbReference type="EMBL" id="MCGO01000025">
    <property type="protein sequence ID" value="ORY43419.1"/>
    <property type="molecule type" value="Genomic_DNA"/>
</dbReference>
<evidence type="ECO:0000256" key="8">
    <source>
        <dbReference type="ARBA" id="ARBA00043957"/>
    </source>
</evidence>
<organism evidence="10 11">
    <name type="scientific">Rhizoclosmatium globosum</name>
    <dbReference type="NCBI Taxonomy" id="329046"/>
    <lineage>
        <taxon>Eukaryota</taxon>
        <taxon>Fungi</taxon>
        <taxon>Fungi incertae sedis</taxon>
        <taxon>Chytridiomycota</taxon>
        <taxon>Chytridiomycota incertae sedis</taxon>
        <taxon>Chytridiomycetes</taxon>
        <taxon>Chytridiales</taxon>
        <taxon>Chytriomycetaceae</taxon>
        <taxon>Rhizoclosmatium</taxon>
    </lineage>
</organism>
<feature type="domain" description="HRDC" evidence="9">
    <location>
        <begin position="296"/>
        <end position="375"/>
    </location>
</feature>
<dbReference type="GO" id="GO:0003727">
    <property type="term" value="F:single-stranded RNA binding"/>
    <property type="evidence" value="ECO:0007669"/>
    <property type="project" value="TreeGrafter"/>
</dbReference>
<evidence type="ECO:0000256" key="2">
    <source>
        <dbReference type="ARBA" id="ARBA00022552"/>
    </source>
</evidence>
<dbReference type="PANTHER" id="PTHR12124:SF47">
    <property type="entry name" value="EXOSOME COMPONENT 10"/>
    <property type="match status" value="1"/>
</dbReference>
<keyword evidence="7" id="KW-0539">Nucleus</keyword>
<dbReference type="GO" id="GO:0000175">
    <property type="term" value="F:3'-5'-RNA exonuclease activity"/>
    <property type="evidence" value="ECO:0007669"/>
    <property type="project" value="InterPro"/>
</dbReference>
<gene>
    <name evidence="10" type="ORF">BCR33DRAFT_629267</name>
</gene>
<keyword evidence="11" id="KW-1185">Reference proteome</keyword>
<dbReference type="GO" id="GO:0071035">
    <property type="term" value="P:nuclear polyadenylation-dependent rRNA catabolic process"/>
    <property type="evidence" value="ECO:0007669"/>
    <property type="project" value="TreeGrafter"/>
</dbReference>
<dbReference type="GO" id="GO:0005730">
    <property type="term" value="C:nucleolus"/>
    <property type="evidence" value="ECO:0007669"/>
    <property type="project" value="TreeGrafter"/>
</dbReference>
<dbReference type="GO" id="GO:0071038">
    <property type="term" value="P:TRAMP-dependent tRNA surveillance pathway"/>
    <property type="evidence" value="ECO:0007669"/>
    <property type="project" value="TreeGrafter"/>
</dbReference>
<dbReference type="GO" id="GO:0071051">
    <property type="term" value="P:poly(A)-dependent snoRNA 3'-end processing"/>
    <property type="evidence" value="ECO:0007669"/>
    <property type="project" value="TreeGrafter"/>
</dbReference>
<feature type="non-terminal residue" evidence="10">
    <location>
        <position position="375"/>
    </location>
</feature>
<dbReference type="GO" id="GO:0071044">
    <property type="term" value="P:histone mRNA catabolic process"/>
    <property type="evidence" value="ECO:0007669"/>
    <property type="project" value="TreeGrafter"/>
</dbReference>
<keyword evidence="4" id="KW-0378">Hydrolase</keyword>
<dbReference type="GO" id="GO:0000166">
    <property type="term" value="F:nucleotide binding"/>
    <property type="evidence" value="ECO:0007669"/>
    <property type="project" value="InterPro"/>
</dbReference>
<evidence type="ECO:0000256" key="3">
    <source>
        <dbReference type="ARBA" id="ARBA00022722"/>
    </source>
</evidence>
<dbReference type="Pfam" id="PF01612">
    <property type="entry name" value="DNA_pol_A_exo1"/>
    <property type="match status" value="1"/>
</dbReference>
<dbReference type="Pfam" id="PF00570">
    <property type="entry name" value="HRDC"/>
    <property type="match status" value="1"/>
</dbReference>
<dbReference type="SMART" id="SM00474">
    <property type="entry name" value="35EXOc"/>
    <property type="match status" value="1"/>
</dbReference>
<dbReference type="FunFam" id="3.30.420.10:FF:000059">
    <property type="entry name" value="Exosome complex exonuclease Rrp6"/>
    <property type="match status" value="1"/>
</dbReference>
<dbReference type="SUPFAM" id="SSF47819">
    <property type="entry name" value="HRDC-like"/>
    <property type="match status" value="1"/>
</dbReference>
<dbReference type="AlphaFoldDB" id="A0A1Y2C8R4"/>
<dbReference type="GO" id="GO:0071039">
    <property type="term" value="P:nuclear polyadenylation-dependent CUT catabolic process"/>
    <property type="evidence" value="ECO:0007669"/>
    <property type="project" value="TreeGrafter"/>
</dbReference>
<evidence type="ECO:0000256" key="7">
    <source>
        <dbReference type="ARBA" id="ARBA00023242"/>
    </source>
</evidence>
<proteinExistence type="inferred from homology"/>
<comment type="subcellular location">
    <subcellularLocation>
        <location evidence="1">Nucleus</location>
    </subcellularLocation>
</comment>
<dbReference type="GO" id="GO:0071040">
    <property type="term" value="P:nuclear polyadenylation-dependent antisense transcript catabolic process"/>
    <property type="evidence" value="ECO:0007669"/>
    <property type="project" value="TreeGrafter"/>
</dbReference>
<keyword evidence="3" id="KW-0540">Nuclease</keyword>
<dbReference type="Gene3D" id="3.30.420.10">
    <property type="entry name" value="Ribonuclease H-like superfamily/Ribonuclease H"/>
    <property type="match status" value="1"/>
</dbReference>
<reference evidence="10 11" key="1">
    <citation type="submission" date="2016-07" db="EMBL/GenBank/DDBJ databases">
        <title>Pervasive Adenine N6-methylation of Active Genes in Fungi.</title>
        <authorList>
            <consortium name="DOE Joint Genome Institute"/>
            <person name="Mondo S.J."/>
            <person name="Dannebaum R.O."/>
            <person name="Kuo R.C."/>
            <person name="Labutti K."/>
            <person name="Haridas S."/>
            <person name="Kuo A."/>
            <person name="Salamov A."/>
            <person name="Ahrendt S.R."/>
            <person name="Lipzen A."/>
            <person name="Sullivan W."/>
            <person name="Andreopoulos W.B."/>
            <person name="Clum A."/>
            <person name="Lindquist E."/>
            <person name="Daum C."/>
            <person name="Ramamoorthy G.K."/>
            <person name="Gryganskyi A."/>
            <person name="Culley D."/>
            <person name="Magnuson J.K."/>
            <person name="James T.Y."/>
            <person name="O'Malley M.A."/>
            <person name="Stajich J.E."/>
            <person name="Spatafora J.W."/>
            <person name="Visel A."/>
            <person name="Grigoriev I.V."/>
        </authorList>
    </citation>
    <scope>NUCLEOTIDE SEQUENCE [LARGE SCALE GENOMIC DNA]</scope>
    <source>
        <strain evidence="10 11">JEL800</strain>
    </source>
</reference>
<evidence type="ECO:0000313" key="10">
    <source>
        <dbReference type="EMBL" id="ORY43419.1"/>
    </source>
</evidence>
<evidence type="ECO:0000256" key="1">
    <source>
        <dbReference type="ARBA" id="ARBA00004123"/>
    </source>
</evidence>
<dbReference type="InterPro" id="IPR010997">
    <property type="entry name" value="HRDC-like_sf"/>
</dbReference>
<name>A0A1Y2C8R4_9FUNG</name>
<dbReference type="InterPro" id="IPR044876">
    <property type="entry name" value="HRDC_dom_sf"/>
</dbReference>
<dbReference type="Gene3D" id="1.10.150.80">
    <property type="entry name" value="HRDC domain"/>
    <property type="match status" value="1"/>
</dbReference>
<dbReference type="GO" id="GO:0000176">
    <property type="term" value="C:nuclear exosome (RNase complex)"/>
    <property type="evidence" value="ECO:0007669"/>
    <property type="project" value="TreeGrafter"/>
</dbReference>
<comment type="similarity">
    <text evidence="8">Belongs to the exosome component 10/RRP6 family.</text>
</comment>
<evidence type="ECO:0000256" key="4">
    <source>
        <dbReference type="ARBA" id="ARBA00022801"/>
    </source>
</evidence>
<sequence>VLRPQLAFTDIIDNSSNSTFKATTKLKEKHNAIIPLEKTTTAHPYEYEINNIEYPAKVLTFRPEIMYGSLEETPFHFVDTPKQFEEMLSILEGVDEIAIDLEHHDYRTFQGFTCLIQLSTRKEDYIIDALVLRAHIPQLNKVLSNPKIVKLFHGAEMDMVWLQRDFGCYVVGLFDTYHASKVLELEAHGLAFLLKYYCGVETNKKYQLADWRVRPIPKEMMKYARIDTHYLLYIYDRMRNDILEKDLDTKQPLRVVLERSARTSLNLYQKEVYDAEEGEGPNGWASHLRKSALALTPLQLAVYKALHAWRDRTARIEDESVRYVTPSPMLVSIASEMPTDMKSLTACCHPMMPNLLKVYAQDVLLLIEKTRVSEL</sequence>
<keyword evidence="5" id="KW-0271">Exosome</keyword>
<dbReference type="InterPro" id="IPR036397">
    <property type="entry name" value="RNaseH_sf"/>
</dbReference>
<comment type="caution">
    <text evidence="10">The sequence shown here is derived from an EMBL/GenBank/DDBJ whole genome shotgun (WGS) entry which is preliminary data.</text>
</comment>
<dbReference type="InterPro" id="IPR002562">
    <property type="entry name" value="3'-5'_exonuclease_dom"/>
</dbReference>
<dbReference type="FunFam" id="1.10.150.80:FF:000001">
    <property type="entry name" value="Putative exosome component 10"/>
    <property type="match status" value="1"/>
</dbReference>
<dbReference type="GO" id="GO:0000467">
    <property type="term" value="P:exonucleolytic trimming to generate mature 3'-end of 5.8S rRNA from tricistronic rRNA transcript (SSU-rRNA, 5.8S rRNA, LSU-rRNA)"/>
    <property type="evidence" value="ECO:0007669"/>
    <property type="project" value="InterPro"/>
</dbReference>
<evidence type="ECO:0000256" key="5">
    <source>
        <dbReference type="ARBA" id="ARBA00022835"/>
    </source>
</evidence>
<dbReference type="CDD" id="cd06147">
    <property type="entry name" value="Rrp6p_like_exo"/>
    <property type="match status" value="1"/>
</dbReference>
<evidence type="ECO:0000313" key="11">
    <source>
        <dbReference type="Proteomes" id="UP000193642"/>
    </source>
</evidence>
<evidence type="ECO:0000256" key="6">
    <source>
        <dbReference type="ARBA" id="ARBA00022839"/>
    </source>
</evidence>
<accession>A0A1Y2C8R4</accession>
<dbReference type="GO" id="GO:0071036">
    <property type="term" value="P:nuclear polyadenylation-dependent snoRNA catabolic process"/>
    <property type="evidence" value="ECO:0007669"/>
    <property type="project" value="TreeGrafter"/>
</dbReference>
<dbReference type="Proteomes" id="UP000193642">
    <property type="component" value="Unassembled WGS sequence"/>
</dbReference>
<protein>
    <recommendedName>
        <fullName evidence="9">HRDC domain-containing protein</fullName>
    </recommendedName>
</protein>
<dbReference type="SUPFAM" id="SSF53098">
    <property type="entry name" value="Ribonuclease H-like"/>
    <property type="match status" value="1"/>
</dbReference>
<dbReference type="OrthoDB" id="2250022at2759"/>
<dbReference type="PROSITE" id="PS50967">
    <property type="entry name" value="HRDC"/>
    <property type="match status" value="1"/>
</dbReference>
<dbReference type="STRING" id="329046.A0A1Y2C8R4"/>